<comment type="caution">
    <text evidence="1">The sequence shown here is derived from an EMBL/GenBank/DDBJ whole genome shotgun (WGS) entry which is preliminary data.</text>
</comment>
<proteinExistence type="predicted"/>
<dbReference type="RefSeq" id="WP_209698617.1">
    <property type="nucleotide sequence ID" value="NZ_BAAAVU010000023.1"/>
</dbReference>
<evidence type="ECO:0000313" key="2">
    <source>
        <dbReference type="Proteomes" id="UP000755585"/>
    </source>
</evidence>
<keyword evidence="2" id="KW-1185">Reference proteome</keyword>
<sequence length="71" mass="7662">MPEPDLDACFVCGPWHLYDDLPGAGVFHVPMLLHTLAQVAPPALDAADATRRALVLDVISEAGTVTVRRMH</sequence>
<evidence type="ECO:0000313" key="1">
    <source>
        <dbReference type="EMBL" id="MBP2356035.1"/>
    </source>
</evidence>
<gene>
    <name evidence="1" type="ORF">JOF29_007145</name>
</gene>
<organism evidence="1 2">
    <name type="scientific">Kribbella aluminosa</name>
    <dbReference type="NCBI Taxonomy" id="416017"/>
    <lineage>
        <taxon>Bacteria</taxon>
        <taxon>Bacillati</taxon>
        <taxon>Actinomycetota</taxon>
        <taxon>Actinomycetes</taxon>
        <taxon>Propionibacteriales</taxon>
        <taxon>Kribbellaceae</taxon>
        <taxon>Kribbella</taxon>
    </lineage>
</organism>
<dbReference type="Proteomes" id="UP000755585">
    <property type="component" value="Unassembled WGS sequence"/>
</dbReference>
<reference evidence="1 2" key="1">
    <citation type="submission" date="2021-03" db="EMBL/GenBank/DDBJ databases">
        <title>Sequencing the genomes of 1000 actinobacteria strains.</title>
        <authorList>
            <person name="Klenk H.-P."/>
        </authorList>
    </citation>
    <scope>NUCLEOTIDE SEQUENCE [LARGE SCALE GENOMIC DNA]</scope>
    <source>
        <strain evidence="1 2">DSM 18824</strain>
    </source>
</reference>
<protein>
    <submittedName>
        <fullName evidence="1">Uncharacterized protein</fullName>
    </submittedName>
</protein>
<name>A0ABS4UWM4_9ACTN</name>
<dbReference type="EMBL" id="JAGINT010000002">
    <property type="protein sequence ID" value="MBP2356035.1"/>
    <property type="molecule type" value="Genomic_DNA"/>
</dbReference>
<accession>A0ABS4UWM4</accession>